<comment type="caution">
    <text evidence="2">The sequence shown here is derived from an EMBL/GenBank/DDBJ whole genome shotgun (WGS) entry which is preliminary data.</text>
</comment>
<gene>
    <name evidence="2" type="ORF">FA13DRAFT_1089987</name>
</gene>
<keyword evidence="3" id="KW-1185">Reference proteome</keyword>
<accession>A0A4Y7TRT5</accession>
<dbReference type="Proteomes" id="UP000298030">
    <property type="component" value="Unassembled WGS sequence"/>
</dbReference>
<name>A0A4Y7TRT5_COPMI</name>
<evidence type="ECO:0000313" key="3">
    <source>
        <dbReference type="Proteomes" id="UP000298030"/>
    </source>
</evidence>
<dbReference type="EMBL" id="QPFP01000005">
    <property type="protein sequence ID" value="TEB36890.1"/>
    <property type="molecule type" value="Genomic_DNA"/>
</dbReference>
<organism evidence="2 3">
    <name type="scientific">Coprinellus micaceus</name>
    <name type="common">Glistening ink-cap mushroom</name>
    <name type="synonym">Coprinus micaceus</name>
    <dbReference type="NCBI Taxonomy" id="71717"/>
    <lineage>
        <taxon>Eukaryota</taxon>
        <taxon>Fungi</taxon>
        <taxon>Dikarya</taxon>
        <taxon>Basidiomycota</taxon>
        <taxon>Agaricomycotina</taxon>
        <taxon>Agaricomycetes</taxon>
        <taxon>Agaricomycetidae</taxon>
        <taxon>Agaricales</taxon>
        <taxon>Agaricineae</taxon>
        <taxon>Psathyrellaceae</taxon>
        <taxon>Coprinellus</taxon>
    </lineage>
</organism>
<sequence length="111" mass="11897">MPSVVCERVSLPHLARAFTTTRPDCRTKFSCGDPRLARCSAVRSRLGRSPEPPYRMPSFSTPLGMCRGPCPAPRQGQISKGRISSHLCSLCSQGRSSGNPTSESNSGVQCG</sequence>
<reference evidence="2 3" key="1">
    <citation type="journal article" date="2019" name="Nat. Ecol. Evol.">
        <title>Megaphylogeny resolves global patterns of mushroom evolution.</title>
        <authorList>
            <person name="Varga T."/>
            <person name="Krizsan K."/>
            <person name="Foldi C."/>
            <person name="Dima B."/>
            <person name="Sanchez-Garcia M."/>
            <person name="Sanchez-Ramirez S."/>
            <person name="Szollosi G.J."/>
            <person name="Szarkandi J.G."/>
            <person name="Papp V."/>
            <person name="Albert L."/>
            <person name="Andreopoulos W."/>
            <person name="Angelini C."/>
            <person name="Antonin V."/>
            <person name="Barry K.W."/>
            <person name="Bougher N.L."/>
            <person name="Buchanan P."/>
            <person name="Buyck B."/>
            <person name="Bense V."/>
            <person name="Catcheside P."/>
            <person name="Chovatia M."/>
            <person name="Cooper J."/>
            <person name="Damon W."/>
            <person name="Desjardin D."/>
            <person name="Finy P."/>
            <person name="Geml J."/>
            <person name="Haridas S."/>
            <person name="Hughes K."/>
            <person name="Justo A."/>
            <person name="Karasinski D."/>
            <person name="Kautmanova I."/>
            <person name="Kiss B."/>
            <person name="Kocsube S."/>
            <person name="Kotiranta H."/>
            <person name="LaButti K.M."/>
            <person name="Lechner B.E."/>
            <person name="Liimatainen K."/>
            <person name="Lipzen A."/>
            <person name="Lukacs Z."/>
            <person name="Mihaltcheva S."/>
            <person name="Morgado L.N."/>
            <person name="Niskanen T."/>
            <person name="Noordeloos M.E."/>
            <person name="Ohm R.A."/>
            <person name="Ortiz-Santana B."/>
            <person name="Ovrebo C."/>
            <person name="Racz N."/>
            <person name="Riley R."/>
            <person name="Savchenko A."/>
            <person name="Shiryaev A."/>
            <person name="Soop K."/>
            <person name="Spirin V."/>
            <person name="Szebenyi C."/>
            <person name="Tomsovsky M."/>
            <person name="Tulloss R.E."/>
            <person name="Uehling J."/>
            <person name="Grigoriev I.V."/>
            <person name="Vagvolgyi C."/>
            <person name="Papp T."/>
            <person name="Martin F.M."/>
            <person name="Miettinen O."/>
            <person name="Hibbett D.S."/>
            <person name="Nagy L.G."/>
        </authorList>
    </citation>
    <scope>NUCLEOTIDE SEQUENCE [LARGE SCALE GENOMIC DNA]</scope>
    <source>
        <strain evidence="2 3">FP101781</strain>
    </source>
</reference>
<evidence type="ECO:0000313" key="2">
    <source>
        <dbReference type="EMBL" id="TEB36890.1"/>
    </source>
</evidence>
<proteinExistence type="predicted"/>
<dbReference type="AlphaFoldDB" id="A0A4Y7TRT5"/>
<evidence type="ECO:0000256" key="1">
    <source>
        <dbReference type="SAM" id="MobiDB-lite"/>
    </source>
</evidence>
<protein>
    <submittedName>
        <fullName evidence="2">Uncharacterized protein</fullName>
    </submittedName>
</protein>
<feature type="region of interest" description="Disordered" evidence="1">
    <location>
        <begin position="92"/>
        <end position="111"/>
    </location>
</feature>